<dbReference type="GO" id="GO:0003735">
    <property type="term" value="F:structural constituent of ribosome"/>
    <property type="evidence" value="ECO:0007669"/>
    <property type="project" value="InterPro"/>
</dbReference>
<dbReference type="Pfam" id="PF01777">
    <property type="entry name" value="Ribosomal_L27e"/>
    <property type="match status" value="1"/>
</dbReference>
<reference evidence="1" key="1">
    <citation type="journal article" date="2021" name="Evol. Appl.">
        <title>The genome of the Pyrenean desman and the effects of bottlenecks and inbreeding on the genomic landscape of an endangered species.</title>
        <authorList>
            <person name="Escoda L."/>
            <person name="Castresana J."/>
        </authorList>
    </citation>
    <scope>NUCLEOTIDE SEQUENCE</scope>
    <source>
        <strain evidence="1">IBE-C5619</strain>
    </source>
</reference>
<dbReference type="Gene3D" id="2.30.30.770">
    <property type="match status" value="1"/>
</dbReference>
<keyword evidence="1" id="KW-0689">Ribosomal protein</keyword>
<dbReference type="PANTHER" id="PTHR10497">
    <property type="entry name" value="60S RIBOSOMAL PROTEIN L27"/>
    <property type="match status" value="1"/>
</dbReference>
<sequence>MGKCMNPGQVALVSAGRYSGRKAVPVENPDDGAADRPNSTLWWLGLIAVPQSDSCHGQEENCQRSTIKSFAKVCNYNHRMPTAPLWVSLGQNCCQRGCLQRCCS</sequence>
<evidence type="ECO:0000313" key="2">
    <source>
        <dbReference type="Proteomes" id="UP000700334"/>
    </source>
</evidence>
<keyword evidence="2" id="KW-1185">Reference proteome</keyword>
<dbReference type="GO" id="GO:0006412">
    <property type="term" value="P:translation"/>
    <property type="evidence" value="ECO:0007669"/>
    <property type="project" value="InterPro"/>
</dbReference>
<name>A0A8J6AB42_GALPY</name>
<dbReference type="InterPro" id="IPR001141">
    <property type="entry name" value="Ribosomal_eL27"/>
</dbReference>
<evidence type="ECO:0000313" key="1">
    <source>
        <dbReference type="EMBL" id="KAG8516106.1"/>
    </source>
</evidence>
<accession>A0A8J6AB42</accession>
<dbReference type="OrthoDB" id="2365484at2759"/>
<dbReference type="GO" id="GO:0005840">
    <property type="term" value="C:ribosome"/>
    <property type="evidence" value="ECO:0007669"/>
    <property type="project" value="UniProtKB-KW"/>
</dbReference>
<proteinExistence type="predicted"/>
<dbReference type="Proteomes" id="UP000700334">
    <property type="component" value="Unassembled WGS sequence"/>
</dbReference>
<dbReference type="EMBL" id="JAGFMF010011687">
    <property type="protein sequence ID" value="KAG8516106.1"/>
    <property type="molecule type" value="Genomic_DNA"/>
</dbReference>
<organism evidence="1 2">
    <name type="scientific">Galemys pyrenaicus</name>
    <name type="common">Iberian desman</name>
    <name type="synonym">Pyrenean desman</name>
    <dbReference type="NCBI Taxonomy" id="202257"/>
    <lineage>
        <taxon>Eukaryota</taxon>
        <taxon>Metazoa</taxon>
        <taxon>Chordata</taxon>
        <taxon>Craniata</taxon>
        <taxon>Vertebrata</taxon>
        <taxon>Euteleostomi</taxon>
        <taxon>Mammalia</taxon>
        <taxon>Eutheria</taxon>
        <taxon>Laurasiatheria</taxon>
        <taxon>Eulipotyphla</taxon>
        <taxon>Talpidae</taxon>
        <taxon>Galemys</taxon>
    </lineage>
</organism>
<protein>
    <submittedName>
        <fullName evidence="1">60S ribosomal protein L27</fullName>
    </submittedName>
</protein>
<dbReference type="InterPro" id="IPR038655">
    <property type="entry name" value="Ribosomal_eL27_sf"/>
</dbReference>
<dbReference type="AlphaFoldDB" id="A0A8J6AB42"/>
<gene>
    <name evidence="1" type="ORF">J0S82_004365</name>
</gene>
<comment type="caution">
    <text evidence="1">The sequence shown here is derived from an EMBL/GenBank/DDBJ whole genome shotgun (WGS) entry which is preliminary data.</text>
</comment>
<keyword evidence="1" id="KW-0687">Ribonucleoprotein</keyword>